<reference evidence="3 7" key="3">
    <citation type="submission" date="2019-11" db="EMBL/GenBank/DDBJ databases">
        <title>Green- and brown-colored morphotypes of Chlorobia in the stratified aquatic ecosystems of Kandalaksha Gulf (White Sea): A model for study of the accessory genome evolution.</title>
        <authorList>
            <person name="Grouzdev D.S."/>
        </authorList>
    </citation>
    <scope>NUCLEOTIDE SEQUENCE [LARGE SCALE GENOMIC DNA]</scope>
    <source>
        <strain evidence="3 7">ZM</strain>
    </source>
</reference>
<evidence type="ECO:0000313" key="6">
    <source>
        <dbReference type="Proteomes" id="UP000327458"/>
    </source>
</evidence>
<evidence type="ECO:0000313" key="4">
    <source>
        <dbReference type="EMBL" id="RTY38917.1"/>
    </source>
</evidence>
<dbReference type="RefSeq" id="WP_011890463.1">
    <property type="nucleotide sequence ID" value="NZ_CP041698.1"/>
</dbReference>
<reference evidence="4 5" key="1">
    <citation type="submission" date="2018-12" db="EMBL/GenBank/DDBJ databases">
        <authorList>
            <person name="Lunina O.N."/>
            <person name="Grouzdev D.S."/>
            <person name="Gorlenko V.M."/>
            <person name="Savvichev A.S."/>
        </authorList>
    </citation>
    <scope>NUCLEOTIDE SEQUENCE [LARGE SCALE GENOMIC DNA]</scope>
    <source>
        <strain evidence="4 5">BrKhr-17</strain>
    </source>
</reference>
<gene>
    <name evidence="4" type="ORF">EKD02_04385</name>
    <name evidence="2" type="ORF">FP507_07345</name>
    <name evidence="3" type="ORF">GJ685_05820</name>
</gene>
<dbReference type="EMBL" id="VMRG01000001">
    <property type="protein sequence ID" value="KAA6232884.1"/>
    <property type="molecule type" value="Genomic_DNA"/>
</dbReference>
<sequence>MAEVFHYPMPYPALWLDYYYYVTWFLSMLLLALGWGLFFRFGRFTYAINLGCFWKTGMMLVLFVVTLGGPMYYNTRFAAEHGEDGASVKIDGSTLSYLDRTGTEKSFLLTEITAVRQESITYNPPAKIFIVASRNSLSDSLFVTRKLVGFDRFIELLSEGTGLRAKLQANE</sequence>
<dbReference type="EMBL" id="WUBZ01000015">
    <property type="protein sequence ID" value="MWV54582.1"/>
    <property type="molecule type" value="Genomic_DNA"/>
</dbReference>
<evidence type="ECO:0000313" key="3">
    <source>
        <dbReference type="EMBL" id="MWV54582.1"/>
    </source>
</evidence>
<evidence type="ECO:0000313" key="2">
    <source>
        <dbReference type="EMBL" id="KAA6232884.1"/>
    </source>
</evidence>
<keyword evidence="1" id="KW-0812">Transmembrane</keyword>
<dbReference type="Proteomes" id="UP000327458">
    <property type="component" value="Unassembled WGS sequence"/>
</dbReference>
<dbReference type="AlphaFoldDB" id="A0A3S0L2A1"/>
<dbReference type="EMBL" id="RXYK01000004">
    <property type="protein sequence ID" value="RTY38917.1"/>
    <property type="molecule type" value="Genomic_DNA"/>
</dbReference>
<keyword evidence="1" id="KW-0472">Membrane</keyword>
<keyword evidence="7" id="KW-1185">Reference proteome</keyword>
<reference evidence="2 6" key="2">
    <citation type="submission" date="2019-07" db="EMBL/GenBank/DDBJ databases">
        <title>Draft genome Sequence of Chlorobium phaeovibrioides sp. strain PhvTcv-s14, from the Phylum Chlorobi.</title>
        <authorList>
            <person name="Babenko V."/>
            <person name="Boldyreva D."/>
            <person name="Kanygina A."/>
            <person name="Selezneva O."/>
            <person name="Akopiyan T."/>
            <person name="Lunina O."/>
        </authorList>
    </citation>
    <scope>NUCLEOTIDE SEQUENCE [LARGE SCALE GENOMIC DNA]</scope>
    <source>
        <strain evidence="2 6">GrTcv12</strain>
    </source>
</reference>
<proteinExistence type="predicted"/>
<dbReference type="OMA" id="PPKIFIV"/>
<keyword evidence="1" id="KW-1133">Transmembrane helix</keyword>
<organism evidence="4 5">
    <name type="scientific">Chlorobium phaeovibrioides</name>
    <dbReference type="NCBI Taxonomy" id="1094"/>
    <lineage>
        <taxon>Bacteria</taxon>
        <taxon>Pseudomonadati</taxon>
        <taxon>Chlorobiota</taxon>
        <taxon>Chlorobiia</taxon>
        <taxon>Chlorobiales</taxon>
        <taxon>Chlorobiaceae</taxon>
        <taxon>Chlorobium/Pelodictyon group</taxon>
        <taxon>Chlorobium</taxon>
    </lineage>
</organism>
<name>A0A3S0L2A1_CHLPH</name>
<feature type="transmembrane region" description="Helical" evidence="1">
    <location>
        <begin position="53"/>
        <end position="73"/>
    </location>
</feature>
<accession>A0A3S0L2A1</accession>
<evidence type="ECO:0000313" key="7">
    <source>
        <dbReference type="Proteomes" id="UP000489351"/>
    </source>
</evidence>
<evidence type="ECO:0000313" key="5">
    <source>
        <dbReference type="Proteomes" id="UP000279908"/>
    </source>
</evidence>
<feature type="transmembrane region" description="Helical" evidence="1">
    <location>
        <begin position="18"/>
        <end position="41"/>
    </location>
</feature>
<evidence type="ECO:0000256" key="1">
    <source>
        <dbReference type="SAM" id="Phobius"/>
    </source>
</evidence>
<dbReference type="Proteomes" id="UP000489351">
    <property type="component" value="Unassembled WGS sequence"/>
</dbReference>
<dbReference type="Proteomes" id="UP000279908">
    <property type="component" value="Unassembled WGS sequence"/>
</dbReference>
<protein>
    <submittedName>
        <fullName evidence="4">Uncharacterized protein</fullName>
    </submittedName>
</protein>
<comment type="caution">
    <text evidence="4">The sequence shown here is derived from an EMBL/GenBank/DDBJ whole genome shotgun (WGS) entry which is preliminary data.</text>
</comment>